<evidence type="ECO:0000256" key="1">
    <source>
        <dbReference type="ARBA" id="ARBA00004953"/>
    </source>
</evidence>
<organism evidence="4 5">
    <name type="scientific">Paracoccus siganidrum</name>
    <dbReference type="NCBI Taxonomy" id="1276757"/>
    <lineage>
        <taxon>Bacteria</taxon>
        <taxon>Pseudomonadati</taxon>
        <taxon>Pseudomonadota</taxon>
        <taxon>Alphaproteobacteria</taxon>
        <taxon>Rhodobacterales</taxon>
        <taxon>Paracoccaceae</taxon>
        <taxon>Paracoccus</taxon>
    </lineage>
</organism>
<dbReference type="EMBL" id="QZEW01000163">
    <property type="protein sequence ID" value="RJL01164.1"/>
    <property type="molecule type" value="Genomic_DNA"/>
</dbReference>
<sequence>MRPRILLLGGTSEASALARLLAGAGAEAVFSYAGRTAAPVAQPLPVRIGGFGGPEGLARYLRDHRMTHVIDATHPFAARISLNAVAACRATGTPLLSLERPAWRAGPGDDWTRVADIPAAVLALPETGARVFLAIGRQNLAGFAVRRNHYLLRLVDPPEALPLPDAHVVIARGPFEAAADQALMQAHGITHLVAKNAGGTGASAKLDAARALHLPVVMIDRPALPMRPTVAEPGDAMAWLHQAAPALRGV</sequence>
<dbReference type="AlphaFoldDB" id="A0A418ZU92"/>
<keyword evidence="3 4" id="KW-0560">Oxidoreductase</keyword>
<dbReference type="OrthoDB" id="5183775at2"/>
<dbReference type="InterPro" id="IPR003723">
    <property type="entry name" value="Precorrin-6x_reduct"/>
</dbReference>
<name>A0A418ZU92_9RHOB</name>
<reference evidence="5" key="1">
    <citation type="submission" date="2018-09" db="EMBL/GenBank/DDBJ databases">
        <title>Paracoccus onubensis nov. sp. a moderate halophilic bacterium isolated from Gruta de las Maravillas (Aracena, Spain).</title>
        <authorList>
            <person name="Jurado V."/>
            <person name="Gutierrez-Patricio S."/>
            <person name="Gonzalez-Pimentel J.L."/>
            <person name="Miller A.Z."/>
            <person name="Laiz L."/>
            <person name="Saiz-Jimenez C."/>
        </authorList>
    </citation>
    <scope>NUCLEOTIDE SEQUENCE [LARGE SCALE GENOMIC DNA]</scope>
    <source>
        <strain evidence="5">DSM 26381</strain>
    </source>
</reference>
<dbReference type="GO" id="GO:0016994">
    <property type="term" value="F:precorrin-6A reductase activity"/>
    <property type="evidence" value="ECO:0007669"/>
    <property type="project" value="InterPro"/>
</dbReference>
<evidence type="ECO:0000256" key="3">
    <source>
        <dbReference type="ARBA" id="ARBA00023002"/>
    </source>
</evidence>
<comment type="pathway">
    <text evidence="1">Cofactor biosynthesis; adenosylcobalamin biosynthesis.</text>
</comment>
<comment type="caution">
    <text evidence="4">The sequence shown here is derived from an EMBL/GenBank/DDBJ whole genome shotgun (WGS) entry which is preliminary data.</text>
</comment>
<dbReference type="PROSITE" id="PS51014">
    <property type="entry name" value="COBK_CBIJ"/>
    <property type="match status" value="1"/>
</dbReference>
<keyword evidence="2" id="KW-0169">Cobalamin biosynthesis</keyword>
<dbReference type="RefSeq" id="WP_119900983.1">
    <property type="nucleotide sequence ID" value="NZ_QNRC01000001.1"/>
</dbReference>
<dbReference type="PANTHER" id="PTHR36925:SF1">
    <property type="entry name" value="COBALT-PRECORRIN-6A REDUCTASE"/>
    <property type="match status" value="1"/>
</dbReference>
<keyword evidence="5" id="KW-1185">Reference proteome</keyword>
<dbReference type="Proteomes" id="UP000283587">
    <property type="component" value="Unassembled WGS sequence"/>
</dbReference>
<protein>
    <submittedName>
        <fullName evidence="4">Cobalt-precorrin-6A reductase</fullName>
        <ecNumber evidence="4">1.3.1.106</ecNumber>
    </submittedName>
</protein>
<evidence type="ECO:0000313" key="5">
    <source>
        <dbReference type="Proteomes" id="UP000283587"/>
    </source>
</evidence>
<dbReference type="PANTHER" id="PTHR36925">
    <property type="entry name" value="COBALT-PRECORRIN-6A REDUCTASE"/>
    <property type="match status" value="1"/>
</dbReference>
<dbReference type="Pfam" id="PF02571">
    <property type="entry name" value="CbiJ"/>
    <property type="match status" value="1"/>
</dbReference>
<dbReference type="NCBIfam" id="NF005968">
    <property type="entry name" value="PRK08057.1-2"/>
    <property type="match status" value="1"/>
</dbReference>
<dbReference type="EC" id="1.3.1.106" evidence="4"/>
<dbReference type="GO" id="GO:0009236">
    <property type="term" value="P:cobalamin biosynthetic process"/>
    <property type="evidence" value="ECO:0007669"/>
    <property type="project" value="UniProtKB-UniPathway"/>
</dbReference>
<gene>
    <name evidence="4" type="ORF">D3P05_22475</name>
</gene>
<dbReference type="UniPathway" id="UPA00148"/>
<accession>A0A418ZU92</accession>
<evidence type="ECO:0000256" key="2">
    <source>
        <dbReference type="ARBA" id="ARBA00022573"/>
    </source>
</evidence>
<dbReference type="NCBIfam" id="TIGR00715">
    <property type="entry name" value="precor6x_red"/>
    <property type="match status" value="1"/>
</dbReference>
<proteinExistence type="predicted"/>
<evidence type="ECO:0000313" key="4">
    <source>
        <dbReference type="EMBL" id="RJL01164.1"/>
    </source>
</evidence>